<name>A0ABV9HXQ2_9FLAO</name>
<dbReference type="Proteomes" id="UP001596043">
    <property type="component" value="Unassembled WGS sequence"/>
</dbReference>
<dbReference type="Pfam" id="PF04299">
    <property type="entry name" value="FMN_bind_2"/>
    <property type="match status" value="1"/>
</dbReference>
<dbReference type="EMBL" id="JBHSFV010000008">
    <property type="protein sequence ID" value="MFC4634949.1"/>
    <property type="molecule type" value="Genomic_DNA"/>
</dbReference>
<dbReference type="SUPFAM" id="SSF50475">
    <property type="entry name" value="FMN-binding split barrel"/>
    <property type="match status" value="1"/>
</dbReference>
<comment type="caution">
    <text evidence="1">The sequence shown here is derived from an EMBL/GenBank/DDBJ whole genome shotgun (WGS) entry which is preliminary data.</text>
</comment>
<gene>
    <name evidence="1" type="ORF">ACFO3O_13595</name>
</gene>
<keyword evidence="2" id="KW-1185">Reference proteome</keyword>
<evidence type="ECO:0000313" key="1">
    <source>
        <dbReference type="EMBL" id="MFC4634949.1"/>
    </source>
</evidence>
<protein>
    <submittedName>
        <fullName evidence="1">FMN-binding negative transcriptional regulator</fullName>
    </submittedName>
</protein>
<dbReference type="InterPro" id="IPR012349">
    <property type="entry name" value="Split_barrel_FMN-bd"/>
</dbReference>
<evidence type="ECO:0000313" key="2">
    <source>
        <dbReference type="Proteomes" id="UP001596043"/>
    </source>
</evidence>
<dbReference type="RefSeq" id="WP_379979709.1">
    <property type="nucleotide sequence ID" value="NZ_JBHSFV010000008.1"/>
</dbReference>
<dbReference type="InterPro" id="IPR007396">
    <property type="entry name" value="TR_PAI2-type"/>
</dbReference>
<dbReference type="PANTHER" id="PTHR35802">
    <property type="entry name" value="PROTEASE SYNTHASE AND SPORULATION PROTEIN PAI 2"/>
    <property type="match status" value="1"/>
</dbReference>
<organism evidence="1 2">
    <name type="scientific">Dokdonia ponticola</name>
    <dbReference type="NCBI Taxonomy" id="2041041"/>
    <lineage>
        <taxon>Bacteria</taxon>
        <taxon>Pseudomonadati</taxon>
        <taxon>Bacteroidota</taxon>
        <taxon>Flavobacteriia</taxon>
        <taxon>Flavobacteriales</taxon>
        <taxon>Flavobacteriaceae</taxon>
        <taxon>Dokdonia</taxon>
    </lineage>
</organism>
<accession>A0ABV9HXQ2</accession>
<dbReference type="Gene3D" id="2.30.110.10">
    <property type="entry name" value="Electron Transport, Fmn-binding Protein, Chain A"/>
    <property type="match status" value="1"/>
</dbReference>
<sequence length="211" mass="23914">MYIPDIYKNEKPEQIRAFIKANSFGILVTNKDGVSLATHIPLEYATKEDGTEILHAHISKANEQCAHIINGAEALCIFNGPHSYVSSSWYDFEEVPTWNYIAVHVRGKLTLLDQEGLWNSVKTLMHTYEDTQEKPVRMEALSEKTLRQLNGVIGFEIAITSIEAAYKLSQNRDDKNHENVVHQLKNTGCPQEIAIAEEMEKLRGTIKENTD</sequence>
<reference evidence="2" key="1">
    <citation type="journal article" date="2019" name="Int. J. Syst. Evol. Microbiol.">
        <title>The Global Catalogue of Microorganisms (GCM) 10K type strain sequencing project: providing services to taxonomists for standard genome sequencing and annotation.</title>
        <authorList>
            <consortium name="The Broad Institute Genomics Platform"/>
            <consortium name="The Broad Institute Genome Sequencing Center for Infectious Disease"/>
            <person name="Wu L."/>
            <person name="Ma J."/>
        </authorList>
    </citation>
    <scope>NUCLEOTIDE SEQUENCE [LARGE SCALE GENOMIC DNA]</scope>
    <source>
        <strain evidence="2">YJ-61-S</strain>
    </source>
</reference>
<proteinExistence type="predicted"/>
<dbReference type="PANTHER" id="PTHR35802:SF1">
    <property type="entry name" value="PROTEASE SYNTHASE AND SPORULATION PROTEIN PAI 2"/>
    <property type="match status" value="1"/>
</dbReference>
<dbReference type="PIRSF" id="PIRSF010372">
    <property type="entry name" value="PaiB"/>
    <property type="match status" value="1"/>
</dbReference>